<evidence type="ECO:0000313" key="1">
    <source>
        <dbReference type="EMBL" id="CZR58020.1"/>
    </source>
</evidence>
<dbReference type="AlphaFoldDB" id="A0A1L7WZ37"/>
<accession>A0A1L7WZ37</accession>
<dbReference type="OrthoDB" id="428177at2759"/>
<dbReference type="InterPro" id="IPR017853">
    <property type="entry name" value="GH"/>
</dbReference>
<reference evidence="1 2" key="1">
    <citation type="submission" date="2016-03" db="EMBL/GenBank/DDBJ databases">
        <authorList>
            <person name="Ploux O."/>
        </authorList>
    </citation>
    <scope>NUCLEOTIDE SEQUENCE [LARGE SCALE GENOMIC DNA]</scope>
    <source>
        <strain evidence="1 2">UAMH 11012</strain>
    </source>
</reference>
<dbReference type="STRING" id="576137.A0A1L7WZ37"/>
<proteinExistence type="predicted"/>
<sequence length="147" mass="15604">MRSDEAAPLAFDIQNEPMIASPGKLQNNDPDDWICGRARNMKKVLGSSAVKVGTGGIGGSEYSGHEYNIINKSLYCSAIDILSVHGYMGQASQWAAYIPKLADQGAAQGKHVMVEEWGVGTDSSYDSIATQATVFNNAGVLYLGCIG</sequence>
<gene>
    <name evidence="1" type="ORF">PAC_07910</name>
</gene>
<dbReference type="Gene3D" id="3.20.20.80">
    <property type="entry name" value="Glycosidases"/>
    <property type="match status" value="1"/>
</dbReference>
<evidence type="ECO:0000313" key="2">
    <source>
        <dbReference type="Proteomes" id="UP000184330"/>
    </source>
</evidence>
<dbReference type="EMBL" id="FJOG01000011">
    <property type="protein sequence ID" value="CZR58020.1"/>
    <property type="molecule type" value="Genomic_DNA"/>
</dbReference>
<evidence type="ECO:0008006" key="3">
    <source>
        <dbReference type="Google" id="ProtNLM"/>
    </source>
</evidence>
<organism evidence="1 2">
    <name type="scientific">Phialocephala subalpina</name>
    <dbReference type="NCBI Taxonomy" id="576137"/>
    <lineage>
        <taxon>Eukaryota</taxon>
        <taxon>Fungi</taxon>
        <taxon>Dikarya</taxon>
        <taxon>Ascomycota</taxon>
        <taxon>Pezizomycotina</taxon>
        <taxon>Leotiomycetes</taxon>
        <taxon>Helotiales</taxon>
        <taxon>Mollisiaceae</taxon>
        <taxon>Phialocephala</taxon>
        <taxon>Phialocephala fortinii species complex</taxon>
    </lineage>
</organism>
<protein>
    <recommendedName>
        <fullName evidence="3">Asl1-like glycosyl hydrolase catalytic domain-containing protein</fullName>
    </recommendedName>
</protein>
<dbReference type="SUPFAM" id="SSF51445">
    <property type="entry name" value="(Trans)glycosidases"/>
    <property type="match status" value="1"/>
</dbReference>
<dbReference type="Proteomes" id="UP000184330">
    <property type="component" value="Unassembled WGS sequence"/>
</dbReference>
<name>A0A1L7WZ37_9HELO</name>
<keyword evidence="2" id="KW-1185">Reference proteome</keyword>